<keyword evidence="6" id="KW-0997">Cell inner membrane</keyword>
<evidence type="ECO:0000256" key="5">
    <source>
        <dbReference type="ARBA" id="ARBA00022475"/>
    </source>
</evidence>
<comment type="similarity">
    <text evidence="2">Belongs to the GSP N family.</text>
</comment>
<dbReference type="AlphaFoldDB" id="A0A3T0E7E6"/>
<dbReference type="EMBL" id="CP018911">
    <property type="protein sequence ID" value="AZU03321.1"/>
    <property type="molecule type" value="Genomic_DNA"/>
</dbReference>
<evidence type="ECO:0000313" key="12">
    <source>
        <dbReference type="Proteomes" id="UP000286954"/>
    </source>
</evidence>
<dbReference type="Pfam" id="PF01203">
    <property type="entry name" value="T2SSN"/>
    <property type="match status" value="1"/>
</dbReference>
<dbReference type="GO" id="GO:0015627">
    <property type="term" value="C:type II protein secretion system complex"/>
    <property type="evidence" value="ECO:0007669"/>
    <property type="project" value="InterPro"/>
</dbReference>
<keyword evidence="4" id="KW-0813">Transport</keyword>
<evidence type="ECO:0000256" key="4">
    <source>
        <dbReference type="ARBA" id="ARBA00022448"/>
    </source>
</evidence>
<evidence type="ECO:0000256" key="10">
    <source>
        <dbReference type="ARBA" id="ARBA00030772"/>
    </source>
</evidence>
<keyword evidence="12" id="KW-1185">Reference proteome</keyword>
<keyword evidence="5" id="KW-1003">Cell membrane</keyword>
<accession>A0A3T0E7E6</accession>
<sequence>MRRTILLAVAGVIAFVAAAIALMPASVVHALLLQPRGVQAAQITGTIWSGQWHAVQVRSVHLAHVEGALDAVSLLQGRPALQVRISDPRGRGQGRVVFGDGGVELHGLSGRVLPAGLVPLAGLGRAALGEPLVFSDVQARFGPRGCETASGGVRFGGLLSLDTGGAGSLPVLDGSLECAGSLPAIRFAGETADVRIDGHVRFGPEAASWSLNAEPRTGAMAMVLRSIGFDGSGDTLRSEGQTGWDAR</sequence>
<evidence type="ECO:0000256" key="1">
    <source>
        <dbReference type="ARBA" id="ARBA00004533"/>
    </source>
</evidence>
<comment type="subcellular location">
    <subcellularLocation>
        <location evidence="1">Cell inner membrane</location>
    </subcellularLocation>
</comment>
<evidence type="ECO:0000313" key="11">
    <source>
        <dbReference type="EMBL" id="AZU03321.1"/>
    </source>
</evidence>
<keyword evidence="8" id="KW-0653">Protein transport</keyword>
<dbReference type="GO" id="GO:0005886">
    <property type="term" value="C:plasma membrane"/>
    <property type="evidence" value="ECO:0007669"/>
    <property type="project" value="UniProtKB-SubCell"/>
</dbReference>
<dbReference type="GO" id="GO:0015628">
    <property type="term" value="P:protein secretion by the type II secretion system"/>
    <property type="evidence" value="ECO:0007669"/>
    <property type="project" value="InterPro"/>
</dbReference>
<evidence type="ECO:0000256" key="6">
    <source>
        <dbReference type="ARBA" id="ARBA00022519"/>
    </source>
</evidence>
<reference evidence="11 12" key="1">
    <citation type="submission" date="2016-12" db="EMBL/GenBank/DDBJ databases">
        <title>The genome of dimorphic prosthecate Glycocaulis alkaliphilus 6b-8t, isolated from crude oil dictates its adaptability in petroleum environments.</title>
        <authorList>
            <person name="Wu X.-L."/>
            <person name="Geng S."/>
        </authorList>
    </citation>
    <scope>NUCLEOTIDE SEQUENCE [LARGE SCALE GENOMIC DNA]</scope>
    <source>
        <strain evidence="11 12">6B-8</strain>
    </source>
</reference>
<dbReference type="RefSeq" id="WP_127565725.1">
    <property type="nucleotide sequence ID" value="NZ_BMFB01000002.1"/>
</dbReference>
<evidence type="ECO:0000256" key="7">
    <source>
        <dbReference type="ARBA" id="ARBA00022692"/>
    </source>
</evidence>
<keyword evidence="9" id="KW-0472">Membrane</keyword>
<evidence type="ECO:0000256" key="8">
    <source>
        <dbReference type="ARBA" id="ARBA00022927"/>
    </source>
</evidence>
<organism evidence="11 12">
    <name type="scientific">Glycocaulis alkaliphilus</name>
    <dbReference type="NCBI Taxonomy" id="1434191"/>
    <lineage>
        <taxon>Bacteria</taxon>
        <taxon>Pseudomonadati</taxon>
        <taxon>Pseudomonadota</taxon>
        <taxon>Alphaproteobacteria</taxon>
        <taxon>Maricaulales</taxon>
        <taxon>Maricaulaceae</taxon>
        <taxon>Glycocaulis</taxon>
    </lineage>
</organism>
<proteinExistence type="inferred from homology"/>
<gene>
    <name evidence="11" type="ORF">X907_0777</name>
</gene>
<dbReference type="KEGG" id="gak:X907_0777"/>
<evidence type="ECO:0000256" key="3">
    <source>
        <dbReference type="ARBA" id="ARBA00021563"/>
    </source>
</evidence>
<dbReference type="InterPro" id="IPR022792">
    <property type="entry name" value="T2SS_protein-GspN"/>
</dbReference>
<dbReference type="OrthoDB" id="7630713at2"/>
<name>A0A3T0E7E6_9PROT</name>
<protein>
    <recommendedName>
        <fullName evidence="3">Type II secretion system protein N</fullName>
    </recommendedName>
    <alternativeName>
        <fullName evidence="10">General secretion pathway protein N</fullName>
    </alternativeName>
</protein>
<evidence type="ECO:0000256" key="9">
    <source>
        <dbReference type="ARBA" id="ARBA00023136"/>
    </source>
</evidence>
<dbReference type="Proteomes" id="UP000286954">
    <property type="component" value="Chromosome"/>
</dbReference>
<evidence type="ECO:0000256" key="2">
    <source>
        <dbReference type="ARBA" id="ARBA00007208"/>
    </source>
</evidence>
<keyword evidence="7" id="KW-0812">Transmembrane</keyword>